<protein>
    <submittedName>
        <fullName evidence="1">Uncharacterized protein</fullName>
    </submittedName>
</protein>
<evidence type="ECO:0000313" key="1">
    <source>
        <dbReference type="EMBL" id="SVA69586.1"/>
    </source>
</evidence>
<dbReference type="AlphaFoldDB" id="A0A381XXQ6"/>
<accession>A0A381XXQ6</accession>
<dbReference type="EMBL" id="UINC01016772">
    <property type="protein sequence ID" value="SVA69586.1"/>
    <property type="molecule type" value="Genomic_DNA"/>
</dbReference>
<gene>
    <name evidence="1" type="ORF">METZ01_LOCUS122440</name>
</gene>
<sequence length="48" mass="5766">MNVLFSDNEKNHYVFSTISIVYKSIIEISQEKIYYPHTLVIIWNSMKK</sequence>
<organism evidence="1">
    <name type="scientific">marine metagenome</name>
    <dbReference type="NCBI Taxonomy" id="408172"/>
    <lineage>
        <taxon>unclassified sequences</taxon>
        <taxon>metagenomes</taxon>
        <taxon>ecological metagenomes</taxon>
    </lineage>
</organism>
<reference evidence="1" key="1">
    <citation type="submission" date="2018-05" db="EMBL/GenBank/DDBJ databases">
        <authorList>
            <person name="Lanie J.A."/>
            <person name="Ng W.-L."/>
            <person name="Kazmierczak K.M."/>
            <person name="Andrzejewski T.M."/>
            <person name="Davidsen T.M."/>
            <person name="Wayne K.J."/>
            <person name="Tettelin H."/>
            <person name="Glass J.I."/>
            <person name="Rusch D."/>
            <person name="Podicherti R."/>
            <person name="Tsui H.-C.T."/>
            <person name="Winkler M.E."/>
        </authorList>
    </citation>
    <scope>NUCLEOTIDE SEQUENCE</scope>
</reference>
<name>A0A381XXQ6_9ZZZZ</name>
<proteinExistence type="predicted"/>